<evidence type="ECO:0000256" key="7">
    <source>
        <dbReference type="ARBA" id="ARBA00022840"/>
    </source>
</evidence>
<evidence type="ECO:0000256" key="5">
    <source>
        <dbReference type="ARBA" id="ARBA00022741"/>
    </source>
</evidence>
<sequence>MAVTRPAKTFSQTERRRILLGAGALCLGILALAAFSCWNFSVLLADQARSHAVRLTHLSISKDLALRAWVSDIGGIYAPVTPGTPPNPWLPPKNRDFTLPDGITVTRINPAYAFRLVQERWMEASTGRGRLVSLKPIRPDNRADPWEAAALEELIRTGGEEKLSLEKTDGQERIRLIHALRAKQQCLTCHSAREHKEGDVLGGLSVSPPLEEMARMHDVLSGKITLVHLLFALLCMLGVVWFSVKLLRRIDQRDKAQNELQRLADDLEQRVDERTRQLHASEAHSLRLLNATSDGIIGVDTGGNISFANRAAQNMLGYAENELIGRNLHETLHPFCPDGSHNPRESCTLCRARLGSDEMRFTLESFLHKSGDIVLVSGSIAPILEENAATGSILAFHDVGEAYKSELWQRIIFDSAGEAFFIWDEKRKLQSCNAAAVKWLGASSKEEVLARIKEFQPTVQEDGTTTLQALEDIFSLCDQKGMVHTSWTCRHADGTLLPCEAVLVRLTSPLGLGYFASLHDLRKIRAYENILENERQLLSAVVKAAPSAMLICSGEDKARMFNPSAQRLAGLAAGEDCSGIWADYQAYRDFCAEARQGRPTVNAPMTIRRLDAPDGPLLETLTSVSPVNYRGNPALLIWLQDITELNAARLAAEASTRAKSDFLARMSHEIRTPMNAILGMTHLLLQTRVDDRQKHYLESTRQAARNLLGLLNDILDFSKIEADRMTMENEPFLLSEILENLADLLSFSAAGKGLELLFDVAPDVPYMLVGDKLRFSQVLTNLANNALKFTSHGSVTVSVRLLDKDAQQARLQVDVRDTGIGLTREQTGLLFQPFQQVDTSTTRRYGGTGLGLAICQRLVSMMGGRIWVESEAGAGSTFSFTAVFGLTDEAMADPAPPELRGRRVLLATGSAAARGVLERLLDGLNMTAHSVDSAAAALDAARAAQAEGAPFDLALVDQNLPEEDGQNCVAALGRLSGGALPRLLLVPAFNAGRRHETPGADRNTRVLSKPVWRASLHNAIVEALGLDRALIPVRGARDQDEPADMRSMAGAHILLAEDNEINQEVASNLLEALGMRVTLAKDGAEAVELCRRQPFDLIFMDIQMPVMDGLTATRRIRALPGVGPAFPPIIAMTAHAMSGDRERSLEAGMNDHITKPIDPQVLSLKLRLWLGRGGAQGGA</sequence>
<dbReference type="GO" id="GO:0005524">
    <property type="term" value="F:ATP binding"/>
    <property type="evidence" value="ECO:0007669"/>
    <property type="project" value="UniProtKB-KW"/>
</dbReference>
<dbReference type="Pfam" id="PF00989">
    <property type="entry name" value="PAS"/>
    <property type="match status" value="2"/>
</dbReference>
<dbReference type="SUPFAM" id="SSF55874">
    <property type="entry name" value="ATPase domain of HSP90 chaperone/DNA topoisomerase II/histidine kinase"/>
    <property type="match status" value="1"/>
</dbReference>
<accession>A0A6L5XPB0</accession>
<dbReference type="Proteomes" id="UP000477488">
    <property type="component" value="Unassembled WGS sequence"/>
</dbReference>
<dbReference type="FunFam" id="3.30.565.10:FF:000010">
    <property type="entry name" value="Sensor histidine kinase RcsC"/>
    <property type="match status" value="1"/>
</dbReference>
<dbReference type="Pfam" id="PF00512">
    <property type="entry name" value="HisKA"/>
    <property type="match status" value="1"/>
</dbReference>
<dbReference type="PRINTS" id="PR00344">
    <property type="entry name" value="BCTRLSENSOR"/>
</dbReference>
<comment type="subunit">
    <text evidence="9">At low DSF concentrations, interacts with RpfF.</text>
</comment>
<dbReference type="SMART" id="SM00448">
    <property type="entry name" value="REC"/>
    <property type="match status" value="2"/>
</dbReference>
<feature type="transmembrane region" description="Helical" evidence="13">
    <location>
        <begin position="226"/>
        <end position="247"/>
    </location>
</feature>
<dbReference type="AlphaFoldDB" id="A0A6L5XPB0"/>
<keyword evidence="12" id="KW-0175">Coiled coil</keyword>
<dbReference type="Pfam" id="PF00072">
    <property type="entry name" value="Response_reg"/>
    <property type="match status" value="1"/>
</dbReference>
<keyword evidence="6" id="KW-0418">Kinase</keyword>
<dbReference type="NCBIfam" id="TIGR00229">
    <property type="entry name" value="sensory_box"/>
    <property type="match status" value="1"/>
</dbReference>
<dbReference type="EMBL" id="VUMH01000021">
    <property type="protein sequence ID" value="MSS29077.1"/>
    <property type="molecule type" value="Genomic_DNA"/>
</dbReference>
<evidence type="ECO:0000256" key="13">
    <source>
        <dbReference type="SAM" id="Phobius"/>
    </source>
</evidence>
<dbReference type="Gene3D" id="3.30.565.10">
    <property type="entry name" value="Histidine kinase-like ATPase, C-terminal domain"/>
    <property type="match status" value="1"/>
</dbReference>
<evidence type="ECO:0000256" key="2">
    <source>
        <dbReference type="ARBA" id="ARBA00012438"/>
    </source>
</evidence>
<dbReference type="InterPro" id="IPR003661">
    <property type="entry name" value="HisK_dim/P_dom"/>
</dbReference>
<evidence type="ECO:0000259" key="15">
    <source>
        <dbReference type="PROSITE" id="PS50110"/>
    </source>
</evidence>
<dbReference type="InterPro" id="IPR035965">
    <property type="entry name" value="PAS-like_dom_sf"/>
</dbReference>
<comment type="catalytic activity">
    <reaction evidence="1">
        <text>ATP + protein L-histidine = ADP + protein N-phospho-L-histidine.</text>
        <dbReference type="EC" id="2.7.13.3"/>
    </reaction>
</comment>
<dbReference type="SMART" id="SM00387">
    <property type="entry name" value="HATPase_c"/>
    <property type="match status" value="1"/>
</dbReference>
<keyword evidence="13" id="KW-1133">Transmembrane helix</keyword>
<keyword evidence="4" id="KW-0808">Transferase</keyword>
<dbReference type="GO" id="GO:0006355">
    <property type="term" value="P:regulation of DNA-templated transcription"/>
    <property type="evidence" value="ECO:0007669"/>
    <property type="project" value="InterPro"/>
</dbReference>
<protein>
    <recommendedName>
        <fullName evidence="10">Sensory/regulatory protein RpfC</fullName>
        <ecNumber evidence="2">2.7.13.3</ecNumber>
    </recommendedName>
</protein>
<dbReference type="CDD" id="cd17546">
    <property type="entry name" value="REC_hyHK_CKI1_RcsC-like"/>
    <property type="match status" value="1"/>
</dbReference>
<dbReference type="InterPro" id="IPR036890">
    <property type="entry name" value="HATPase_C_sf"/>
</dbReference>
<feature type="domain" description="Response regulatory" evidence="15">
    <location>
        <begin position="1052"/>
        <end position="1170"/>
    </location>
</feature>
<keyword evidence="13" id="KW-0812">Transmembrane</keyword>
<dbReference type="InterPro" id="IPR001789">
    <property type="entry name" value="Sig_transdc_resp-reg_receiver"/>
</dbReference>
<proteinExistence type="predicted"/>
<dbReference type="RefSeq" id="WP_154513129.1">
    <property type="nucleotide sequence ID" value="NZ_VUMH01000021.1"/>
</dbReference>
<evidence type="ECO:0000313" key="17">
    <source>
        <dbReference type="EMBL" id="MSS29077.1"/>
    </source>
</evidence>
<evidence type="ECO:0000256" key="1">
    <source>
        <dbReference type="ARBA" id="ARBA00000085"/>
    </source>
</evidence>
<dbReference type="PROSITE" id="PS50110">
    <property type="entry name" value="RESPONSE_REGULATORY"/>
    <property type="match status" value="2"/>
</dbReference>
<gene>
    <name evidence="17" type="ORF">FYJ44_13830</name>
</gene>
<dbReference type="PROSITE" id="PS50109">
    <property type="entry name" value="HIS_KIN"/>
    <property type="match status" value="1"/>
</dbReference>
<keyword evidence="8" id="KW-0902">Two-component regulatory system</keyword>
<dbReference type="FunFam" id="1.10.287.130:FF:000002">
    <property type="entry name" value="Two-component osmosensing histidine kinase"/>
    <property type="match status" value="1"/>
</dbReference>
<keyword evidence="13" id="KW-0472">Membrane</keyword>
<feature type="modified residue" description="4-aspartylphosphate" evidence="11">
    <location>
        <position position="1101"/>
    </location>
</feature>
<evidence type="ECO:0000259" key="16">
    <source>
        <dbReference type="PROSITE" id="PS50112"/>
    </source>
</evidence>
<dbReference type="CDD" id="cd00130">
    <property type="entry name" value="PAS"/>
    <property type="match status" value="1"/>
</dbReference>
<dbReference type="SUPFAM" id="SSF47384">
    <property type="entry name" value="Homodimeric domain of signal transducing histidine kinase"/>
    <property type="match status" value="1"/>
</dbReference>
<keyword evidence="3 11" id="KW-0597">Phosphoprotein</keyword>
<evidence type="ECO:0000256" key="11">
    <source>
        <dbReference type="PROSITE-ProRule" id="PRU00169"/>
    </source>
</evidence>
<keyword evidence="5" id="KW-0547">Nucleotide-binding</keyword>
<dbReference type="Gene3D" id="3.40.50.2300">
    <property type="match status" value="2"/>
</dbReference>
<dbReference type="InterPro" id="IPR021796">
    <property type="entry name" value="Tll0287-like_dom"/>
</dbReference>
<dbReference type="InterPro" id="IPR011006">
    <property type="entry name" value="CheY-like_superfamily"/>
</dbReference>
<dbReference type="InterPro" id="IPR005467">
    <property type="entry name" value="His_kinase_dom"/>
</dbReference>
<dbReference type="Pfam" id="PF11845">
    <property type="entry name" value="Tll0287-like"/>
    <property type="match status" value="1"/>
</dbReference>
<evidence type="ECO:0000256" key="6">
    <source>
        <dbReference type="ARBA" id="ARBA00022777"/>
    </source>
</evidence>
<dbReference type="InterPro" id="IPR013767">
    <property type="entry name" value="PAS_fold"/>
</dbReference>
<dbReference type="InterPro" id="IPR000014">
    <property type="entry name" value="PAS"/>
</dbReference>
<evidence type="ECO:0000256" key="10">
    <source>
        <dbReference type="ARBA" id="ARBA00068150"/>
    </source>
</evidence>
<dbReference type="InterPro" id="IPR003594">
    <property type="entry name" value="HATPase_dom"/>
</dbReference>
<dbReference type="SMART" id="SM00091">
    <property type="entry name" value="PAS"/>
    <property type="match status" value="3"/>
</dbReference>
<dbReference type="PROSITE" id="PS50112">
    <property type="entry name" value="PAS"/>
    <property type="match status" value="1"/>
</dbReference>
<organism evidence="17 18">
    <name type="scientific">Desulfovibrio porci</name>
    <dbReference type="NCBI Taxonomy" id="2605782"/>
    <lineage>
        <taxon>Bacteria</taxon>
        <taxon>Pseudomonadati</taxon>
        <taxon>Thermodesulfobacteriota</taxon>
        <taxon>Desulfovibrionia</taxon>
        <taxon>Desulfovibrionales</taxon>
        <taxon>Desulfovibrionaceae</taxon>
        <taxon>Desulfovibrio</taxon>
    </lineage>
</organism>
<name>A0A6L5XPB0_9BACT</name>
<feature type="coiled-coil region" evidence="12">
    <location>
        <begin position="246"/>
        <end position="284"/>
    </location>
</feature>
<feature type="domain" description="Response regulatory" evidence="15">
    <location>
        <begin position="903"/>
        <end position="1024"/>
    </location>
</feature>
<dbReference type="Gene3D" id="1.10.287.130">
    <property type="match status" value="1"/>
</dbReference>
<dbReference type="EC" id="2.7.13.3" evidence="2"/>
<evidence type="ECO:0000256" key="3">
    <source>
        <dbReference type="ARBA" id="ARBA00022553"/>
    </source>
</evidence>
<feature type="modified residue" description="4-aspartylphosphate" evidence="11">
    <location>
        <position position="957"/>
    </location>
</feature>
<dbReference type="InterPro" id="IPR036097">
    <property type="entry name" value="HisK_dim/P_sf"/>
</dbReference>
<evidence type="ECO:0000256" key="8">
    <source>
        <dbReference type="ARBA" id="ARBA00023012"/>
    </source>
</evidence>
<evidence type="ECO:0000259" key="14">
    <source>
        <dbReference type="PROSITE" id="PS50109"/>
    </source>
</evidence>
<dbReference type="Gene3D" id="3.30.450.290">
    <property type="match status" value="1"/>
</dbReference>
<evidence type="ECO:0000313" key="18">
    <source>
        <dbReference type="Proteomes" id="UP000477488"/>
    </source>
</evidence>
<comment type="caution">
    <text evidence="17">The sequence shown here is derived from an EMBL/GenBank/DDBJ whole genome shotgun (WGS) entry which is preliminary data.</text>
</comment>
<dbReference type="PANTHER" id="PTHR45339:SF1">
    <property type="entry name" value="HYBRID SIGNAL TRANSDUCTION HISTIDINE KINASE J"/>
    <property type="match status" value="1"/>
</dbReference>
<dbReference type="GO" id="GO:0000155">
    <property type="term" value="F:phosphorelay sensor kinase activity"/>
    <property type="evidence" value="ECO:0007669"/>
    <property type="project" value="InterPro"/>
</dbReference>
<evidence type="ECO:0000256" key="12">
    <source>
        <dbReference type="SAM" id="Coils"/>
    </source>
</evidence>
<keyword evidence="7" id="KW-0067">ATP-binding</keyword>
<keyword evidence="18" id="KW-1185">Reference proteome</keyword>
<dbReference type="SUPFAM" id="SSF55785">
    <property type="entry name" value="PYP-like sensor domain (PAS domain)"/>
    <property type="match status" value="3"/>
</dbReference>
<dbReference type="SUPFAM" id="SSF52172">
    <property type="entry name" value="CheY-like"/>
    <property type="match status" value="2"/>
</dbReference>
<dbReference type="PANTHER" id="PTHR45339">
    <property type="entry name" value="HYBRID SIGNAL TRANSDUCTION HISTIDINE KINASE J"/>
    <property type="match status" value="1"/>
</dbReference>
<dbReference type="CDD" id="cd00082">
    <property type="entry name" value="HisKA"/>
    <property type="match status" value="1"/>
</dbReference>
<dbReference type="SMART" id="SM00388">
    <property type="entry name" value="HisKA"/>
    <property type="match status" value="1"/>
</dbReference>
<feature type="domain" description="Histidine kinase" evidence="14">
    <location>
        <begin position="665"/>
        <end position="886"/>
    </location>
</feature>
<reference evidence="17 18" key="1">
    <citation type="submission" date="2019-09" db="EMBL/GenBank/DDBJ databases">
        <title>In-depth cultivation of the pig gut microbiome towards novel bacterial diversity and tailored functional studies.</title>
        <authorList>
            <person name="Wylensek D."/>
            <person name="Hitch T.C.A."/>
            <person name="Clavel T."/>
        </authorList>
    </citation>
    <scope>NUCLEOTIDE SEQUENCE [LARGE SCALE GENOMIC DNA]</scope>
    <source>
        <strain evidence="17 18">PG-178-WT-4</strain>
    </source>
</reference>
<dbReference type="Pfam" id="PF02518">
    <property type="entry name" value="HATPase_c"/>
    <property type="match status" value="1"/>
</dbReference>
<evidence type="ECO:0000256" key="4">
    <source>
        <dbReference type="ARBA" id="ARBA00022679"/>
    </source>
</evidence>
<evidence type="ECO:0000256" key="9">
    <source>
        <dbReference type="ARBA" id="ARBA00064003"/>
    </source>
</evidence>
<dbReference type="InterPro" id="IPR004358">
    <property type="entry name" value="Sig_transdc_His_kin-like_C"/>
</dbReference>
<dbReference type="Gene3D" id="3.30.450.20">
    <property type="entry name" value="PAS domain"/>
    <property type="match status" value="3"/>
</dbReference>
<feature type="domain" description="PAS" evidence="16">
    <location>
        <begin position="281"/>
        <end position="334"/>
    </location>
</feature>
<dbReference type="CDD" id="cd16922">
    <property type="entry name" value="HATPase_EvgS-ArcB-TorS-like"/>
    <property type="match status" value="1"/>
</dbReference>